<dbReference type="AlphaFoldDB" id="A0A1Y2E5G9"/>
<keyword evidence="2" id="KW-1185">Reference proteome</keyword>
<dbReference type="EMBL" id="MCGR01000062">
    <property type="protein sequence ID" value="ORY66801.1"/>
    <property type="molecule type" value="Genomic_DNA"/>
</dbReference>
<name>A0A1Y2E5G9_9BASI</name>
<comment type="caution">
    <text evidence="1">The sequence shown here is derived from an EMBL/GenBank/DDBJ whole genome shotgun (WGS) entry which is preliminary data.</text>
</comment>
<evidence type="ECO:0000313" key="2">
    <source>
        <dbReference type="Proteomes" id="UP000193467"/>
    </source>
</evidence>
<gene>
    <name evidence="1" type="ORF">BCR35DRAFT_181955</name>
</gene>
<protein>
    <submittedName>
        <fullName evidence="1">Uncharacterized protein</fullName>
    </submittedName>
</protein>
<proteinExistence type="predicted"/>
<organism evidence="1 2">
    <name type="scientific">Leucosporidium creatinivorum</name>
    <dbReference type="NCBI Taxonomy" id="106004"/>
    <lineage>
        <taxon>Eukaryota</taxon>
        <taxon>Fungi</taxon>
        <taxon>Dikarya</taxon>
        <taxon>Basidiomycota</taxon>
        <taxon>Pucciniomycotina</taxon>
        <taxon>Microbotryomycetes</taxon>
        <taxon>Leucosporidiales</taxon>
        <taxon>Leucosporidium</taxon>
    </lineage>
</organism>
<sequence>MGRVIVGVGPDGHFKFVKHSSSTREPVDVELFNLDHQLDFFTHLRRNIASVFLCYILSPIRNFGKDLAEREAKDLALGALLRRLRELAILHDDEYNVLQDQDIDLELRANKIFLTLEIKLGWEKFGMLVISPALNTVQEATTAILNANADWFPKWEKDHVERRKIDFRSSAFASPRFTVIPLCYKKDVVHPADRLITRPEYDEPRSAKVTAEGVWAVEVEGAFQDVDSWSPPPSSRTPGDCPSFLLFSITAYFHLEEHFSLPHAPPLDPASAAAELHKALKSLTRAIFDVPPGWMDHHKRFEGVRTGGRGEGY</sequence>
<reference evidence="1 2" key="1">
    <citation type="submission" date="2016-07" db="EMBL/GenBank/DDBJ databases">
        <title>Pervasive Adenine N6-methylation of Active Genes in Fungi.</title>
        <authorList>
            <consortium name="DOE Joint Genome Institute"/>
            <person name="Mondo S.J."/>
            <person name="Dannebaum R.O."/>
            <person name="Kuo R.C."/>
            <person name="Labutti K."/>
            <person name="Haridas S."/>
            <person name="Kuo A."/>
            <person name="Salamov A."/>
            <person name="Ahrendt S.R."/>
            <person name="Lipzen A."/>
            <person name="Sullivan W."/>
            <person name="Andreopoulos W.B."/>
            <person name="Clum A."/>
            <person name="Lindquist E."/>
            <person name="Daum C."/>
            <person name="Ramamoorthy G.K."/>
            <person name="Gryganskyi A."/>
            <person name="Culley D."/>
            <person name="Magnuson J.K."/>
            <person name="James T.Y."/>
            <person name="O'Malley M.A."/>
            <person name="Stajich J.E."/>
            <person name="Spatafora J.W."/>
            <person name="Visel A."/>
            <person name="Grigoriev I.V."/>
        </authorList>
    </citation>
    <scope>NUCLEOTIDE SEQUENCE [LARGE SCALE GENOMIC DNA]</scope>
    <source>
        <strain evidence="1 2">62-1032</strain>
    </source>
</reference>
<evidence type="ECO:0000313" key="1">
    <source>
        <dbReference type="EMBL" id="ORY66801.1"/>
    </source>
</evidence>
<dbReference type="InParanoid" id="A0A1Y2E5G9"/>
<dbReference type="Proteomes" id="UP000193467">
    <property type="component" value="Unassembled WGS sequence"/>
</dbReference>
<accession>A0A1Y2E5G9</accession>